<keyword evidence="1" id="KW-0732">Signal</keyword>
<dbReference type="Pfam" id="PF11150">
    <property type="entry name" value="DUF2927"/>
    <property type="match status" value="1"/>
</dbReference>
<keyword evidence="3" id="KW-1185">Reference proteome</keyword>
<evidence type="ECO:0000313" key="3">
    <source>
        <dbReference type="Proteomes" id="UP001652564"/>
    </source>
</evidence>
<dbReference type="PROSITE" id="PS51257">
    <property type="entry name" value="PROKAR_LIPOPROTEIN"/>
    <property type="match status" value="1"/>
</dbReference>
<evidence type="ECO:0000313" key="2">
    <source>
        <dbReference type="EMBL" id="MCV2873113.1"/>
    </source>
</evidence>
<gene>
    <name evidence="2" type="ORF">OEZ71_12490</name>
</gene>
<sequence>MRVVLPGCFVILSLLLGACAAPTNRPVATRAVASDMALPPMRRFGNTVVAPPARPNAEMMQDFLDLAFQLESGRSLPVLTRFEGAINVRMTGPVPPSAQADLTRVLGRLRAEAGIPIRQAQGEAAAITIEFLPRRTMQRLVPRAACFVAPRVRSWAEYRRAGRNALDWTTLEARRQSAIFIPNDTAPQEIRDCLHEELAQALGPLNDLYRLPDSVFNDDNVHTILTGFDMLMLRVYYAPELANGMRRGEVAARLPRIFARLNPRGEGRSGRIADPAPPAFGRAIETALGPGTSPGRRRSAIREALAIAQSRSWTDARAGFVWLALGRLSLGHDAEEARDAFLQASAIYHNAPGLALQAAHADMQLAAFALSNGQPDIAIGLVDRSTRVVAAAENAALLANLLMVKAEALDLLGRHTEARIVRLDSLGWARYGFASDAEVEERLLNVASLSPVQTKRRP</sequence>
<dbReference type="Proteomes" id="UP001652564">
    <property type="component" value="Unassembled WGS sequence"/>
</dbReference>
<reference evidence="2 3" key="1">
    <citation type="submission" date="2022-10" db="EMBL/GenBank/DDBJ databases">
        <title>Defluviimonas sp. nov., isolated from ocean surface sediments.</title>
        <authorList>
            <person name="He W."/>
            <person name="Wang L."/>
            <person name="Zhang D.-F."/>
        </authorList>
    </citation>
    <scope>NUCLEOTIDE SEQUENCE [LARGE SCALE GENOMIC DNA]</scope>
    <source>
        <strain evidence="2 3">WL0050</strain>
    </source>
</reference>
<dbReference type="EMBL" id="JAOWKZ010000003">
    <property type="protein sequence ID" value="MCV2873113.1"/>
    <property type="molecule type" value="Genomic_DNA"/>
</dbReference>
<comment type="caution">
    <text evidence="2">The sequence shown here is derived from an EMBL/GenBank/DDBJ whole genome shotgun (WGS) entry which is preliminary data.</text>
</comment>
<dbReference type="RefSeq" id="WP_263740325.1">
    <property type="nucleotide sequence ID" value="NZ_JAOWKZ010000003.1"/>
</dbReference>
<name>A0ABT2ZPT8_9RHOB</name>
<dbReference type="SUPFAM" id="SSF48452">
    <property type="entry name" value="TPR-like"/>
    <property type="match status" value="1"/>
</dbReference>
<feature type="chain" id="PRO_5045956998" evidence="1">
    <location>
        <begin position="21"/>
        <end position="458"/>
    </location>
</feature>
<accession>A0ABT2ZPT8</accession>
<protein>
    <submittedName>
        <fullName evidence="2">DUF2927 domain-containing protein</fullName>
    </submittedName>
</protein>
<proteinExistence type="predicted"/>
<dbReference type="InterPro" id="IPR021323">
    <property type="entry name" value="DUF2927"/>
</dbReference>
<organism evidence="2 3">
    <name type="scientific">Albidovulum litorale</name>
    <dbReference type="NCBI Taxonomy" id="2984134"/>
    <lineage>
        <taxon>Bacteria</taxon>
        <taxon>Pseudomonadati</taxon>
        <taxon>Pseudomonadota</taxon>
        <taxon>Alphaproteobacteria</taxon>
        <taxon>Rhodobacterales</taxon>
        <taxon>Paracoccaceae</taxon>
        <taxon>Albidovulum</taxon>
    </lineage>
</organism>
<evidence type="ECO:0000256" key="1">
    <source>
        <dbReference type="SAM" id="SignalP"/>
    </source>
</evidence>
<dbReference type="InterPro" id="IPR011990">
    <property type="entry name" value="TPR-like_helical_dom_sf"/>
</dbReference>
<feature type="signal peptide" evidence="1">
    <location>
        <begin position="1"/>
        <end position="20"/>
    </location>
</feature>